<dbReference type="InterPro" id="IPR021732">
    <property type="entry name" value="DUF3301"/>
</dbReference>
<dbReference type="RefSeq" id="WP_215978805.1">
    <property type="nucleotide sequence ID" value="NZ_BAAAFA010000004.1"/>
</dbReference>
<evidence type="ECO:0008006" key="3">
    <source>
        <dbReference type="Google" id="ProtNLM"/>
    </source>
</evidence>
<dbReference type="Proteomes" id="UP001500021">
    <property type="component" value="Unassembled WGS sequence"/>
</dbReference>
<accession>A0ABP3WIL0</accession>
<organism evidence="1 2">
    <name type="scientific">Colwellia asteriadis</name>
    <dbReference type="NCBI Taxonomy" id="517723"/>
    <lineage>
        <taxon>Bacteria</taxon>
        <taxon>Pseudomonadati</taxon>
        <taxon>Pseudomonadota</taxon>
        <taxon>Gammaproteobacteria</taxon>
        <taxon>Alteromonadales</taxon>
        <taxon>Colwelliaceae</taxon>
        <taxon>Colwellia</taxon>
    </lineage>
</organism>
<dbReference type="Pfam" id="PF11743">
    <property type="entry name" value="DUF3301"/>
    <property type="match status" value="1"/>
</dbReference>
<protein>
    <recommendedName>
        <fullName evidence="3">DUF3301 domain-containing protein</fullName>
    </recommendedName>
</protein>
<dbReference type="EMBL" id="BAAAFA010000004">
    <property type="protein sequence ID" value="GAA0815844.1"/>
    <property type="molecule type" value="Genomic_DNA"/>
</dbReference>
<comment type="caution">
    <text evidence="1">The sequence shown here is derived from an EMBL/GenBank/DDBJ whole genome shotgun (WGS) entry which is preliminary data.</text>
</comment>
<evidence type="ECO:0000313" key="1">
    <source>
        <dbReference type="EMBL" id="GAA0815844.1"/>
    </source>
</evidence>
<keyword evidence="2" id="KW-1185">Reference proteome</keyword>
<proteinExistence type="predicted"/>
<sequence>MENIYYLLIAFLIAWYFIYLRKVSECAKVHVDNYCKKSGLQFIALARRTSRFSVTKEHGACIKSVFDFEFSGDGESNNQGTLTLCGLKLEQVVLPAYKINEPY</sequence>
<reference evidence="2" key="1">
    <citation type="journal article" date="2019" name="Int. J. Syst. Evol. Microbiol.">
        <title>The Global Catalogue of Microorganisms (GCM) 10K type strain sequencing project: providing services to taxonomists for standard genome sequencing and annotation.</title>
        <authorList>
            <consortium name="The Broad Institute Genomics Platform"/>
            <consortium name="The Broad Institute Genome Sequencing Center for Infectious Disease"/>
            <person name="Wu L."/>
            <person name="Ma J."/>
        </authorList>
    </citation>
    <scope>NUCLEOTIDE SEQUENCE [LARGE SCALE GENOMIC DNA]</scope>
    <source>
        <strain evidence="2">JCM 15608</strain>
    </source>
</reference>
<evidence type="ECO:0000313" key="2">
    <source>
        <dbReference type="Proteomes" id="UP001500021"/>
    </source>
</evidence>
<gene>
    <name evidence="1" type="ORF">GCM10009111_14730</name>
</gene>
<name>A0ABP3WIL0_9GAMM</name>